<reference evidence="4 5" key="1">
    <citation type="submission" date="2018-04" db="EMBL/GenBank/DDBJ databases">
        <title>Genomic Encyclopedia of Archaeal and Bacterial Type Strains, Phase II (KMG-II): from individual species to whole genera.</title>
        <authorList>
            <person name="Goeker M."/>
        </authorList>
    </citation>
    <scope>NUCLEOTIDE SEQUENCE [LARGE SCALE GENOMIC DNA]</scope>
    <source>
        <strain evidence="4 5">DSM 29329</strain>
    </source>
</reference>
<evidence type="ECO:0000313" key="4">
    <source>
        <dbReference type="EMBL" id="PTX43853.1"/>
    </source>
</evidence>
<evidence type="ECO:0000256" key="2">
    <source>
        <dbReference type="SAM" id="SignalP"/>
    </source>
</evidence>
<evidence type="ECO:0000313" key="5">
    <source>
        <dbReference type="Proteomes" id="UP000244069"/>
    </source>
</evidence>
<comment type="caution">
    <text evidence="4">The sequence shown here is derived from an EMBL/GenBank/DDBJ whole genome shotgun (WGS) entry which is preliminary data.</text>
</comment>
<accession>A0A2T6AJ55</accession>
<feature type="chain" id="PRO_5015533071" evidence="2">
    <location>
        <begin position="23"/>
        <end position="177"/>
    </location>
</feature>
<protein>
    <submittedName>
        <fullName evidence="4">Uncharacterized protein DUF4174</fullName>
    </submittedName>
</protein>
<dbReference type="EMBL" id="QBKN01000024">
    <property type="protein sequence ID" value="PTX43853.1"/>
    <property type="molecule type" value="Genomic_DNA"/>
</dbReference>
<sequence length="177" mass="19870">MTRALILVTAMTLAAFPVAVTAQDDQLAAASTELAQADTQADEGPIDETLPQDPTDLVVSAEDVSLSDFLWVKRPIVVFADSPADPRYVQQMQFLMDRPDALADRDVVIITDTDPGARSSVRRELRPRGFMLTVIAKDGTIITRKPRPWDVREITRSIDKQPLRQQEVRDRRDTLRE</sequence>
<organism evidence="4 5">
    <name type="scientific">Allosediminivita pacifica</name>
    <dbReference type="NCBI Taxonomy" id="1267769"/>
    <lineage>
        <taxon>Bacteria</taxon>
        <taxon>Pseudomonadati</taxon>
        <taxon>Pseudomonadota</taxon>
        <taxon>Alphaproteobacteria</taxon>
        <taxon>Rhodobacterales</taxon>
        <taxon>Paracoccaceae</taxon>
        <taxon>Allosediminivita</taxon>
    </lineage>
</organism>
<dbReference type="InterPro" id="IPR025232">
    <property type="entry name" value="DUF4174"/>
</dbReference>
<name>A0A2T6AJ55_9RHOB</name>
<feature type="signal peptide" evidence="2">
    <location>
        <begin position="1"/>
        <end position="22"/>
    </location>
</feature>
<dbReference type="AlphaFoldDB" id="A0A2T6AJ55"/>
<dbReference type="Proteomes" id="UP000244069">
    <property type="component" value="Unassembled WGS sequence"/>
</dbReference>
<evidence type="ECO:0000259" key="3">
    <source>
        <dbReference type="Pfam" id="PF13778"/>
    </source>
</evidence>
<dbReference type="RefSeq" id="WP_244641117.1">
    <property type="nucleotide sequence ID" value="NZ_BMEZ01000024.1"/>
</dbReference>
<proteinExistence type="predicted"/>
<keyword evidence="5" id="KW-1185">Reference proteome</keyword>
<dbReference type="Pfam" id="PF13778">
    <property type="entry name" value="DUF4174"/>
    <property type="match status" value="1"/>
</dbReference>
<feature type="domain" description="DUF4174" evidence="3">
    <location>
        <begin position="66"/>
        <end position="167"/>
    </location>
</feature>
<gene>
    <name evidence="4" type="ORF">C8N44_12465</name>
</gene>
<keyword evidence="1 2" id="KW-0732">Signal</keyword>
<evidence type="ECO:0000256" key="1">
    <source>
        <dbReference type="ARBA" id="ARBA00022729"/>
    </source>
</evidence>